<dbReference type="FunFam" id="3.30.70.270:FF:000020">
    <property type="entry name" value="Transposon Tf2-6 polyprotein-like Protein"/>
    <property type="match status" value="1"/>
</dbReference>
<dbReference type="Pfam" id="PF00078">
    <property type="entry name" value="RVT_1"/>
    <property type="match status" value="1"/>
</dbReference>
<reference evidence="12" key="2">
    <citation type="submission" date="2022-03" db="EMBL/GenBank/DDBJ databases">
        <title>Draft title - Genomic analysis of global carrot germplasm unveils the trajectory of domestication and the origin of high carotenoid orange carrot.</title>
        <authorList>
            <person name="Iorizzo M."/>
            <person name="Ellison S."/>
            <person name="Senalik D."/>
            <person name="Macko-Podgorni A."/>
            <person name="Grzebelus D."/>
            <person name="Bostan H."/>
            <person name="Rolling W."/>
            <person name="Curaba J."/>
            <person name="Simon P."/>
        </authorList>
    </citation>
    <scope>NUCLEOTIDE SEQUENCE</scope>
    <source>
        <tissue evidence="12">Leaf</tissue>
    </source>
</reference>
<evidence type="ECO:0000256" key="2">
    <source>
        <dbReference type="ARBA" id="ARBA00022679"/>
    </source>
</evidence>
<evidence type="ECO:0000256" key="9">
    <source>
        <dbReference type="SAM" id="MobiDB-lite"/>
    </source>
</evidence>
<evidence type="ECO:0008006" key="14">
    <source>
        <dbReference type="Google" id="ProtNLM"/>
    </source>
</evidence>
<dbReference type="CDD" id="cd01647">
    <property type="entry name" value="RT_LTR"/>
    <property type="match status" value="1"/>
</dbReference>
<keyword evidence="2" id="KW-0808">Transferase</keyword>
<dbReference type="Gene3D" id="3.10.10.10">
    <property type="entry name" value="HIV Type 1 Reverse Transcriptase, subunit A, domain 1"/>
    <property type="match status" value="1"/>
</dbReference>
<dbReference type="InterPro" id="IPR050951">
    <property type="entry name" value="Retrovirus_Pol_polyprotein"/>
</dbReference>
<feature type="compositionally biased region" description="Polar residues" evidence="9">
    <location>
        <begin position="843"/>
        <end position="854"/>
    </location>
</feature>
<keyword evidence="4" id="KW-0540">Nuclease</keyword>
<keyword evidence="7" id="KW-0695">RNA-directed DNA polymerase</keyword>
<dbReference type="SUPFAM" id="SSF56672">
    <property type="entry name" value="DNA/RNA polymerases"/>
    <property type="match status" value="1"/>
</dbReference>
<evidence type="ECO:0000256" key="6">
    <source>
        <dbReference type="ARBA" id="ARBA00022801"/>
    </source>
</evidence>
<evidence type="ECO:0000256" key="3">
    <source>
        <dbReference type="ARBA" id="ARBA00022695"/>
    </source>
</evidence>
<dbReference type="Gene3D" id="3.30.420.10">
    <property type="entry name" value="Ribonuclease H-like superfamily/Ribonuclease H"/>
    <property type="match status" value="1"/>
</dbReference>
<dbReference type="GO" id="GO:0004519">
    <property type="term" value="F:endonuclease activity"/>
    <property type="evidence" value="ECO:0007669"/>
    <property type="project" value="UniProtKB-KW"/>
</dbReference>
<dbReference type="InterPro" id="IPR043128">
    <property type="entry name" value="Rev_trsase/Diguanyl_cyclase"/>
</dbReference>
<dbReference type="PANTHER" id="PTHR37984:SF5">
    <property type="entry name" value="PROTEIN NYNRIN-LIKE"/>
    <property type="match status" value="1"/>
</dbReference>
<dbReference type="Pfam" id="PF24626">
    <property type="entry name" value="SH3_Tf2-1"/>
    <property type="match status" value="1"/>
</dbReference>
<sequence>MKFEVEGELITLKGDPTLVKSRVSLKSMLRMLKKKEMGYWVECSSLESSRAQDTQLLANTTIPAFLATTISQHTQVFAEPTGLPPVRNHEHAICLKQGSNPVGVRPYRYPQSQKDEIERLITEMLAAGIIKPSTSPFSSPVLLVKKKDGSWRFCVDYRALNKETVADKFPIPVIDELLDELHGARIFSKLDLKSGYHQILVKPEDTHKTAFRTHDGHYEFLVMPFGLMNAPATFQSLMNDVFRPCLRRFVLVFFDDILVYSKTELEHTEHMQVALGLLAEHSLFANLKKCEFGKSKVGYLGHVISAQGVGVDQDKVQAVVEWPVPQNLRDLRGFLGLTGYYRKFVAKYAQIAQPLTDQLRKDNFGWSEAADTAFSTLKAAMVSAPVMVLPDFKQTFVLESDASGYGIGAVLMQQGRPIAYFSKLLGSRAQQKSIYEKELIAICLAVQKWRHYLMGRHFVIRTDQQSLRFITQQREVNADYQKWVTKLLGFDFEVQYKPGASNRVADALSRKQVGEVTLQNLVCNTLLTTHGVQWTKLDQEGTDLKRSTSYHPQTDGQTEIVNKGLETYLRCFVGDKPRTWAQWLSWAEYSYNTSPHCSTKLSPFKVLYGRDPPHLMRVGRGQTFVDSLDELLQERDAMLAELHYNLMKAQQVMKRAADAKRRDEEFAVGDSVYLKLQPYRQRSLARRPFEKLSPRFYGPFTVLQRIGKVAYKLDLPQDSRIHSVFHVSQLKKSVGLAQVSPTLPPQLNAEMELVVEPEEVLEVRQVQVGQNSQLEALIKWKTLPAYEATWEEVALVAHQFPHFHLEDKVNLWAGGNVMTPGPVKELIKYARRQNKDRKDISSKEVNNSGQGVKQ</sequence>
<dbReference type="InterPro" id="IPR016197">
    <property type="entry name" value="Chromo-like_dom_sf"/>
</dbReference>
<evidence type="ECO:0000256" key="5">
    <source>
        <dbReference type="ARBA" id="ARBA00022759"/>
    </source>
</evidence>
<keyword evidence="6" id="KW-0378">Hydrolase</keyword>
<dbReference type="FunFam" id="3.10.10.10:FF:000007">
    <property type="entry name" value="Retrovirus-related Pol polyprotein from transposon 17.6-like Protein"/>
    <property type="match status" value="1"/>
</dbReference>
<dbReference type="InterPro" id="IPR036397">
    <property type="entry name" value="RNaseH_sf"/>
</dbReference>
<dbReference type="InterPro" id="IPR000953">
    <property type="entry name" value="Chromo/chromo_shadow_dom"/>
</dbReference>
<keyword evidence="3" id="KW-0548">Nucleotidyltransferase</keyword>
<dbReference type="SUPFAM" id="SSF53098">
    <property type="entry name" value="Ribonuclease H-like"/>
    <property type="match status" value="1"/>
</dbReference>
<evidence type="ECO:0000256" key="7">
    <source>
        <dbReference type="ARBA" id="ARBA00022918"/>
    </source>
</evidence>
<evidence type="ECO:0000256" key="4">
    <source>
        <dbReference type="ARBA" id="ARBA00022722"/>
    </source>
</evidence>
<evidence type="ECO:0000313" key="13">
    <source>
        <dbReference type="Proteomes" id="UP000077755"/>
    </source>
</evidence>
<protein>
    <recommendedName>
        <fullName evidence="14">Chromo domain-containing protein</fullName>
    </recommendedName>
</protein>
<proteinExistence type="predicted"/>
<keyword evidence="13" id="KW-1185">Reference proteome</keyword>
<dbReference type="InterPro" id="IPR056924">
    <property type="entry name" value="SH3_Tf2-1"/>
</dbReference>
<dbReference type="Gene3D" id="2.40.50.40">
    <property type="match status" value="1"/>
</dbReference>
<keyword evidence="5" id="KW-0255">Endonuclease</keyword>
<feature type="region of interest" description="Disordered" evidence="9">
    <location>
        <begin position="832"/>
        <end position="854"/>
    </location>
</feature>
<dbReference type="GO" id="GO:0003964">
    <property type="term" value="F:RNA-directed DNA polymerase activity"/>
    <property type="evidence" value="ECO:0007669"/>
    <property type="project" value="UniProtKB-KW"/>
</dbReference>
<dbReference type="SUPFAM" id="SSF54160">
    <property type="entry name" value="Chromo domain-like"/>
    <property type="match status" value="1"/>
</dbReference>
<dbReference type="EMBL" id="CP093349">
    <property type="protein sequence ID" value="WOH08030.1"/>
    <property type="molecule type" value="Genomic_DNA"/>
</dbReference>
<keyword evidence="1" id="KW-0645">Protease</keyword>
<evidence type="ECO:0000313" key="12">
    <source>
        <dbReference type="EMBL" id="WOH08030.1"/>
    </source>
</evidence>
<organism evidence="12 13">
    <name type="scientific">Daucus carota subsp. sativus</name>
    <name type="common">Carrot</name>
    <dbReference type="NCBI Taxonomy" id="79200"/>
    <lineage>
        <taxon>Eukaryota</taxon>
        <taxon>Viridiplantae</taxon>
        <taxon>Streptophyta</taxon>
        <taxon>Embryophyta</taxon>
        <taxon>Tracheophyta</taxon>
        <taxon>Spermatophyta</taxon>
        <taxon>Magnoliopsida</taxon>
        <taxon>eudicotyledons</taxon>
        <taxon>Gunneridae</taxon>
        <taxon>Pentapetalae</taxon>
        <taxon>asterids</taxon>
        <taxon>campanulids</taxon>
        <taxon>Apiales</taxon>
        <taxon>Apiaceae</taxon>
        <taxon>Apioideae</taxon>
        <taxon>Scandiceae</taxon>
        <taxon>Daucinae</taxon>
        <taxon>Daucus</taxon>
        <taxon>Daucus sect. Daucus</taxon>
    </lineage>
</organism>
<evidence type="ECO:0000259" key="11">
    <source>
        <dbReference type="PROSITE" id="PS50878"/>
    </source>
</evidence>
<dbReference type="PANTHER" id="PTHR37984">
    <property type="entry name" value="PROTEIN CBG26694"/>
    <property type="match status" value="1"/>
</dbReference>
<dbReference type="GO" id="GO:0003676">
    <property type="term" value="F:nucleic acid binding"/>
    <property type="evidence" value="ECO:0007669"/>
    <property type="project" value="InterPro"/>
</dbReference>
<gene>
    <name evidence="12" type="ORF">DCAR_0727466</name>
</gene>
<evidence type="ECO:0000259" key="10">
    <source>
        <dbReference type="PROSITE" id="PS50013"/>
    </source>
</evidence>
<dbReference type="InterPro" id="IPR043502">
    <property type="entry name" value="DNA/RNA_pol_sf"/>
</dbReference>
<dbReference type="PROSITE" id="PS50878">
    <property type="entry name" value="RT_POL"/>
    <property type="match status" value="1"/>
</dbReference>
<keyword evidence="8" id="KW-0511">Multifunctional enzyme</keyword>
<dbReference type="GO" id="GO:0006508">
    <property type="term" value="P:proteolysis"/>
    <property type="evidence" value="ECO:0007669"/>
    <property type="project" value="UniProtKB-KW"/>
</dbReference>
<dbReference type="AlphaFoldDB" id="A0AAF1B6H7"/>
<name>A0AAF1B6H7_DAUCS</name>
<dbReference type="FunFam" id="3.10.20.370:FF:000001">
    <property type="entry name" value="Retrovirus-related Pol polyprotein from transposon 17.6-like protein"/>
    <property type="match status" value="1"/>
</dbReference>
<evidence type="ECO:0000256" key="8">
    <source>
        <dbReference type="ARBA" id="ARBA00023268"/>
    </source>
</evidence>
<dbReference type="Proteomes" id="UP000077755">
    <property type="component" value="Chromosome 7"/>
</dbReference>
<dbReference type="InterPro" id="IPR041577">
    <property type="entry name" value="RT_RNaseH_2"/>
</dbReference>
<dbReference type="CDD" id="cd09274">
    <property type="entry name" value="RNase_HI_RT_Ty3"/>
    <property type="match status" value="1"/>
</dbReference>
<dbReference type="PROSITE" id="PS50013">
    <property type="entry name" value="CHROMO_2"/>
    <property type="match status" value="1"/>
</dbReference>
<reference evidence="12" key="1">
    <citation type="journal article" date="2016" name="Nat. Genet.">
        <title>A high-quality carrot genome assembly provides new insights into carotenoid accumulation and asterid genome evolution.</title>
        <authorList>
            <person name="Iorizzo M."/>
            <person name="Ellison S."/>
            <person name="Senalik D."/>
            <person name="Zeng P."/>
            <person name="Satapoomin P."/>
            <person name="Huang J."/>
            <person name="Bowman M."/>
            <person name="Iovene M."/>
            <person name="Sanseverino W."/>
            <person name="Cavagnaro P."/>
            <person name="Yildiz M."/>
            <person name="Macko-Podgorni A."/>
            <person name="Moranska E."/>
            <person name="Grzebelus E."/>
            <person name="Grzebelus D."/>
            <person name="Ashrafi H."/>
            <person name="Zheng Z."/>
            <person name="Cheng S."/>
            <person name="Spooner D."/>
            <person name="Van Deynze A."/>
            <person name="Simon P."/>
        </authorList>
    </citation>
    <scope>NUCLEOTIDE SEQUENCE</scope>
    <source>
        <tissue evidence="12">Leaf</tissue>
    </source>
</reference>
<dbReference type="InterPro" id="IPR012337">
    <property type="entry name" value="RNaseH-like_sf"/>
</dbReference>
<dbReference type="Gene3D" id="3.30.70.270">
    <property type="match status" value="2"/>
</dbReference>
<accession>A0AAF1B6H7</accession>
<dbReference type="GO" id="GO:0008233">
    <property type="term" value="F:peptidase activity"/>
    <property type="evidence" value="ECO:0007669"/>
    <property type="project" value="UniProtKB-KW"/>
</dbReference>
<dbReference type="Gene3D" id="3.10.20.370">
    <property type="match status" value="1"/>
</dbReference>
<feature type="domain" description="Chromo" evidence="10">
    <location>
        <begin position="755"/>
        <end position="792"/>
    </location>
</feature>
<evidence type="ECO:0000256" key="1">
    <source>
        <dbReference type="ARBA" id="ARBA00022670"/>
    </source>
</evidence>
<dbReference type="InterPro" id="IPR000477">
    <property type="entry name" value="RT_dom"/>
</dbReference>
<feature type="domain" description="Reverse transcriptase" evidence="11">
    <location>
        <begin position="125"/>
        <end position="304"/>
    </location>
</feature>
<dbReference type="Pfam" id="PF17919">
    <property type="entry name" value="RT_RNaseH_2"/>
    <property type="match status" value="1"/>
</dbReference>